<evidence type="ECO:0000313" key="2">
    <source>
        <dbReference type="EMBL" id="MPC28416.1"/>
    </source>
</evidence>
<name>A0A5B7E5F2_PORTR</name>
<organism evidence="2 3">
    <name type="scientific">Portunus trituberculatus</name>
    <name type="common">Swimming crab</name>
    <name type="synonym">Neptunus trituberculatus</name>
    <dbReference type="NCBI Taxonomy" id="210409"/>
    <lineage>
        <taxon>Eukaryota</taxon>
        <taxon>Metazoa</taxon>
        <taxon>Ecdysozoa</taxon>
        <taxon>Arthropoda</taxon>
        <taxon>Crustacea</taxon>
        <taxon>Multicrustacea</taxon>
        <taxon>Malacostraca</taxon>
        <taxon>Eumalacostraca</taxon>
        <taxon>Eucarida</taxon>
        <taxon>Decapoda</taxon>
        <taxon>Pleocyemata</taxon>
        <taxon>Brachyura</taxon>
        <taxon>Eubrachyura</taxon>
        <taxon>Portunoidea</taxon>
        <taxon>Portunidae</taxon>
        <taxon>Portuninae</taxon>
        <taxon>Portunus</taxon>
    </lineage>
</organism>
<accession>A0A5B7E5F2</accession>
<sequence length="107" mass="11459">MRSADVYGDEWSILSVLLGVVQQPLKVSQDSGKLLLSLVLHPLYTATTTTTTTITTLLTVSGVATSGSSVELPIRCQGICILTLFQVSLLITSTGVVFTLARTWMDN</sequence>
<keyword evidence="3" id="KW-1185">Reference proteome</keyword>
<feature type="transmembrane region" description="Helical" evidence="1">
    <location>
        <begin position="79"/>
        <end position="101"/>
    </location>
</feature>
<dbReference type="Proteomes" id="UP000324222">
    <property type="component" value="Unassembled WGS sequence"/>
</dbReference>
<reference evidence="2 3" key="1">
    <citation type="submission" date="2019-05" db="EMBL/GenBank/DDBJ databases">
        <title>Another draft genome of Portunus trituberculatus and its Hox gene families provides insights of decapod evolution.</title>
        <authorList>
            <person name="Jeong J.-H."/>
            <person name="Song I."/>
            <person name="Kim S."/>
            <person name="Choi T."/>
            <person name="Kim D."/>
            <person name="Ryu S."/>
            <person name="Kim W."/>
        </authorList>
    </citation>
    <scope>NUCLEOTIDE SEQUENCE [LARGE SCALE GENOMIC DNA]</scope>
    <source>
        <tissue evidence="2">Muscle</tissue>
    </source>
</reference>
<keyword evidence="1" id="KW-1133">Transmembrane helix</keyword>
<dbReference type="AlphaFoldDB" id="A0A5B7E5F2"/>
<keyword evidence="1" id="KW-0812">Transmembrane</keyword>
<evidence type="ECO:0000313" key="3">
    <source>
        <dbReference type="Proteomes" id="UP000324222"/>
    </source>
</evidence>
<dbReference type="EMBL" id="VSRR010001909">
    <property type="protein sequence ID" value="MPC28416.1"/>
    <property type="molecule type" value="Genomic_DNA"/>
</dbReference>
<gene>
    <name evidence="2" type="ORF">E2C01_021620</name>
</gene>
<keyword evidence="1" id="KW-0472">Membrane</keyword>
<comment type="caution">
    <text evidence="2">The sequence shown here is derived from an EMBL/GenBank/DDBJ whole genome shotgun (WGS) entry which is preliminary data.</text>
</comment>
<evidence type="ECO:0000256" key="1">
    <source>
        <dbReference type="SAM" id="Phobius"/>
    </source>
</evidence>
<proteinExistence type="predicted"/>
<protein>
    <submittedName>
        <fullName evidence="2">Uncharacterized protein</fullName>
    </submittedName>
</protein>